<accession>D3PMP4</accession>
<reference evidence="2" key="2">
    <citation type="submission" date="2013-04" db="EMBL/GenBank/DDBJ databases">
        <title>Non-Hybrid, Finished Microbial Genome Assemblies from Long-Read SMRT Sequencing Data.</title>
        <authorList>
            <person name="Klammer A."/>
            <person name="Drake J."/>
            <person name="Heiner C."/>
            <person name="Clum A."/>
            <person name="Copeland A."/>
            <person name="Huddleston J."/>
            <person name="Eichler E."/>
            <person name="Turner S.W."/>
        </authorList>
    </citation>
    <scope>NUCLEOTIDE SEQUENCE</scope>
    <source>
        <strain evidence="2">DSM 1279</strain>
    </source>
</reference>
<reference evidence="1 3" key="1">
    <citation type="journal article" date="2010" name="Stand. Genomic Sci.">
        <title>Complete genome sequence of Meiothermus ruber type strain (21).</title>
        <authorList>
            <person name="Tindall B.J."/>
            <person name="Sikorski J."/>
            <person name="Lucas S."/>
            <person name="Goltsman E."/>
            <person name="Copeland A."/>
            <person name="Glavina Del Rio T."/>
            <person name="Nolan M."/>
            <person name="Tice H."/>
            <person name="Cheng J.F."/>
            <person name="Han C."/>
            <person name="Pitluck S."/>
            <person name="Liolios K."/>
            <person name="Ivanova N."/>
            <person name="Mavromatis K."/>
            <person name="Ovchinnikova G."/>
            <person name="Pati A."/>
            <person name="Fahnrich R."/>
            <person name="Goodwin L."/>
            <person name="Chen A."/>
            <person name="Palaniappan K."/>
            <person name="Land M."/>
            <person name="Hauser L."/>
            <person name="Chang Y.J."/>
            <person name="Jeffries C.D."/>
            <person name="Rohde M."/>
            <person name="Goker M."/>
            <person name="Woyke T."/>
            <person name="Bristow J."/>
            <person name="Eisen J.A."/>
            <person name="Markowitz V."/>
            <person name="Hugenholtz P."/>
            <person name="Kyrpides N.C."/>
            <person name="Klenk H.P."/>
            <person name="Lapidus A."/>
        </authorList>
    </citation>
    <scope>NUCLEOTIDE SEQUENCE [LARGE SCALE GENOMIC DNA]</scope>
    <source>
        <strain evidence="3">ATCC 35948 / DSM 1279 / VKM B-1258 / 21</strain>
        <strain evidence="1">DSM 1279</strain>
    </source>
</reference>
<dbReference type="RefSeq" id="WP_013012738.1">
    <property type="nucleotide sequence ID" value="NC_013946.1"/>
</dbReference>
<dbReference type="STRING" id="504728.K649_01835"/>
<proteinExistence type="predicted"/>
<dbReference type="KEGG" id="mrb:Mrub_0442"/>
<evidence type="ECO:0000313" key="3">
    <source>
        <dbReference type="Proteomes" id="UP000006655"/>
    </source>
</evidence>
<sequence>MGYPIVIGRFRGEVLLDLEGLFLLVSLNSSCSEEEILSDLNSLHLVGVLLLQQKALFVGSSRVLSTDWNQPWLEGLLRMVEGADPLQAERIAERVFLRRIFAKGLQGLLELERHMQRLKKHAKQAEEDCLHAGAYAEGNEWKAWLQEIEDIEPRLRNLELTLGRFAVRLGNRWLWGSEDDQST</sequence>
<dbReference type="OrthoDB" id="9951603at2"/>
<dbReference type="KEGG" id="mre:K649_01835"/>
<dbReference type="Proteomes" id="UP000013026">
    <property type="component" value="Chromosome"/>
</dbReference>
<keyword evidence="3" id="KW-1185">Reference proteome</keyword>
<evidence type="ECO:0000313" key="1">
    <source>
        <dbReference type="EMBL" id="ADD27219.1"/>
    </source>
</evidence>
<dbReference type="AlphaFoldDB" id="D3PMP4"/>
<name>D3PMP4_MEIRD</name>
<protein>
    <submittedName>
        <fullName evidence="2">Uncharacterized protein</fullName>
    </submittedName>
</protein>
<evidence type="ECO:0000313" key="4">
    <source>
        <dbReference type="Proteomes" id="UP000013026"/>
    </source>
</evidence>
<dbReference type="PATRIC" id="fig|504728.9.peg.381"/>
<dbReference type="Proteomes" id="UP000006655">
    <property type="component" value="Chromosome"/>
</dbReference>
<evidence type="ECO:0000313" key="2">
    <source>
        <dbReference type="EMBL" id="AGK03671.1"/>
    </source>
</evidence>
<gene>
    <name evidence="1" type="ordered locus">Mrub_0442</name>
    <name evidence="2" type="ORF">K649_01835</name>
</gene>
<organism evidence="2 4">
    <name type="scientific">Meiothermus ruber (strain ATCC 35948 / DSM 1279 / VKM B-1258 / 21)</name>
    <name type="common">Thermus ruber</name>
    <dbReference type="NCBI Taxonomy" id="504728"/>
    <lineage>
        <taxon>Bacteria</taxon>
        <taxon>Thermotogati</taxon>
        <taxon>Deinococcota</taxon>
        <taxon>Deinococci</taxon>
        <taxon>Thermales</taxon>
        <taxon>Thermaceae</taxon>
        <taxon>Meiothermus</taxon>
    </lineage>
</organism>
<dbReference type="EMBL" id="CP001743">
    <property type="protein sequence ID" value="ADD27219.1"/>
    <property type="molecule type" value="Genomic_DNA"/>
</dbReference>
<reference evidence="2 4" key="3">
    <citation type="submission" date="2013-04" db="EMBL/GenBank/DDBJ databases">
        <authorList>
            <person name="Chin J."/>
            <person name="Alexander D.H."/>
            <person name="Marks P."/>
            <person name="Korlach J."/>
            <person name="Clum A."/>
            <person name="Copeland A."/>
        </authorList>
    </citation>
    <scope>NUCLEOTIDE SEQUENCE [LARGE SCALE GENOMIC DNA]</scope>
    <source>
        <strain evidence="4">ATCC 35948 / DSM 1279 / VKM B-1258 / 21</strain>
        <strain evidence="2">DSM 1279</strain>
    </source>
</reference>
<dbReference type="EMBL" id="CP005385">
    <property type="protein sequence ID" value="AGK03671.1"/>
    <property type="molecule type" value="Genomic_DNA"/>
</dbReference>